<feature type="chain" id="PRO_5012994033" description="Transmembrane protein" evidence="2">
    <location>
        <begin position="28"/>
        <end position="90"/>
    </location>
</feature>
<name>A0A2C9UVL7_MANES</name>
<dbReference type="GO" id="GO:0050793">
    <property type="term" value="P:regulation of developmental process"/>
    <property type="evidence" value="ECO:0007669"/>
    <property type="project" value="InterPro"/>
</dbReference>
<feature type="signal peptide" evidence="2">
    <location>
        <begin position="1"/>
        <end position="27"/>
    </location>
</feature>
<evidence type="ECO:0000256" key="2">
    <source>
        <dbReference type="SAM" id="SignalP"/>
    </source>
</evidence>
<proteinExistence type="predicted"/>
<feature type="region of interest" description="Disordered" evidence="1">
    <location>
        <begin position="55"/>
        <end position="90"/>
    </location>
</feature>
<evidence type="ECO:0000313" key="3">
    <source>
        <dbReference type="EMBL" id="OAY35598.1"/>
    </source>
</evidence>
<gene>
    <name evidence="3" type="ORF">MANES_12G114900</name>
</gene>
<keyword evidence="2" id="KW-0732">Signal</keyword>
<dbReference type="OMA" id="GHRHITS"/>
<evidence type="ECO:0000256" key="1">
    <source>
        <dbReference type="SAM" id="MobiDB-lite"/>
    </source>
</evidence>
<dbReference type="PANTHER" id="PTHR34663:SF21">
    <property type="entry name" value="PROTEIN, PUTATIVE-RELATED"/>
    <property type="match status" value="1"/>
</dbReference>
<dbReference type="GO" id="GO:0045087">
    <property type="term" value="P:innate immune response"/>
    <property type="evidence" value="ECO:0007669"/>
    <property type="project" value="InterPro"/>
</dbReference>
<reference evidence="3" key="1">
    <citation type="submission" date="2016-02" db="EMBL/GenBank/DDBJ databases">
        <title>WGS assembly of Manihot esculenta.</title>
        <authorList>
            <person name="Bredeson J.V."/>
            <person name="Prochnik S.E."/>
            <person name="Lyons J.B."/>
            <person name="Schmutz J."/>
            <person name="Grimwood J."/>
            <person name="Vrebalov J."/>
            <person name="Bart R.S."/>
            <person name="Amuge T."/>
            <person name="Ferguson M.E."/>
            <person name="Green R."/>
            <person name="Putnam N."/>
            <person name="Stites J."/>
            <person name="Rounsley S."/>
            <person name="Rokhsar D.S."/>
        </authorList>
    </citation>
    <scope>NUCLEOTIDE SEQUENCE [LARGE SCALE GENOMIC DNA]</scope>
    <source>
        <tissue evidence="3">Leaf</tissue>
    </source>
</reference>
<dbReference type="AlphaFoldDB" id="A0A2C9UVL7"/>
<dbReference type="PANTHER" id="PTHR34663">
    <property type="entry name" value="OS06G0637400 PROTEIN"/>
    <property type="match status" value="1"/>
</dbReference>
<accession>A0A2C9UVL7</accession>
<evidence type="ECO:0008006" key="4">
    <source>
        <dbReference type="Google" id="ProtNLM"/>
    </source>
</evidence>
<dbReference type="EMBL" id="CM004398">
    <property type="protein sequence ID" value="OAY35598.1"/>
    <property type="molecule type" value="Genomic_DNA"/>
</dbReference>
<dbReference type="InterPro" id="IPR044700">
    <property type="entry name" value="PIP2/PIPL1"/>
</dbReference>
<organism evidence="3">
    <name type="scientific">Manihot esculenta</name>
    <name type="common">Cassava</name>
    <name type="synonym">Jatropha manihot</name>
    <dbReference type="NCBI Taxonomy" id="3983"/>
    <lineage>
        <taxon>Eukaryota</taxon>
        <taxon>Viridiplantae</taxon>
        <taxon>Streptophyta</taxon>
        <taxon>Embryophyta</taxon>
        <taxon>Tracheophyta</taxon>
        <taxon>Spermatophyta</taxon>
        <taxon>Magnoliopsida</taxon>
        <taxon>eudicotyledons</taxon>
        <taxon>Gunneridae</taxon>
        <taxon>Pentapetalae</taxon>
        <taxon>rosids</taxon>
        <taxon>fabids</taxon>
        <taxon>Malpighiales</taxon>
        <taxon>Euphorbiaceae</taxon>
        <taxon>Crotonoideae</taxon>
        <taxon>Manihoteae</taxon>
        <taxon>Manihot</taxon>
    </lineage>
</organism>
<sequence>MAAFLRKSMSFFLILVLINFVIIESQARPLKTRDSAASRVIKGFLDGLSLGEIKESGPSPGVGHSQTLGGIKNSGPSPGEGHKVITGTHQ</sequence>
<protein>
    <recommendedName>
        <fullName evidence="4">Transmembrane protein</fullName>
    </recommendedName>
</protein>